<sequence>MPQNYGQPPRRHGQPPPKRSRSTLGERTSAASCDDQPRDNLVLGKNQGFIREINTIFGELSVGGSSINFLKIYAMVTEKPTMVNYLVQGVSMPRLQPTMFDGSNEVSVHYPYWDDLLIQTMVDHNSLNMILLNDRSLVDIIFGSAFNQIDVNHPLTQPHLWTFLLLIAG</sequence>
<keyword evidence="3" id="KW-1185">Reference proteome</keyword>
<protein>
    <submittedName>
        <fullName evidence="2">Uncharacterized protein</fullName>
    </submittedName>
</protein>
<feature type="region of interest" description="Disordered" evidence="1">
    <location>
        <begin position="1"/>
        <end position="38"/>
    </location>
</feature>
<organism evidence="2 3">
    <name type="scientific">Forsythia ovata</name>
    <dbReference type="NCBI Taxonomy" id="205694"/>
    <lineage>
        <taxon>Eukaryota</taxon>
        <taxon>Viridiplantae</taxon>
        <taxon>Streptophyta</taxon>
        <taxon>Embryophyta</taxon>
        <taxon>Tracheophyta</taxon>
        <taxon>Spermatophyta</taxon>
        <taxon>Magnoliopsida</taxon>
        <taxon>eudicotyledons</taxon>
        <taxon>Gunneridae</taxon>
        <taxon>Pentapetalae</taxon>
        <taxon>asterids</taxon>
        <taxon>lamiids</taxon>
        <taxon>Lamiales</taxon>
        <taxon>Oleaceae</taxon>
        <taxon>Forsythieae</taxon>
        <taxon>Forsythia</taxon>
    </lineage>
</organism>
<dbReference type="AlphaFoldDB" id="A0ABD1NV30"/>
<accession>A0ABD1NV30</accession>
<proteinExistence type="predicted"/>
<name>A0ABD1NV30_9LAMI</name>
<evidence type="ECO:0000313" key="2">
    <source>
        <dbReference type="EMBL" id="KAL2455460.1"/>
    </source>
</evidence>
<reference evidence="3" key="1">
    <citation type="submission" date="2024-07" db="EMBL/GenBank/DDBJ databases">
        <title>Two chromosome-level genome assemblies of Korean endemic species Abeliophyllum distichum and Forsythia ovata (Oleaceae).</title>
        <authorList>
            <person name="Jang H."/>
        </authorList>
    </citation>
    <scope>NUCLEOTIDE SEQUENCE [LARGE SCALE GENOMIC DNA]</scope>
</reference>
<evidence type="ECO:0000313" key="3">
    <source>
        <dbReference type="Proteomes" id="UP001604277"/>
    </source>
</evidence>
<feature type="compositionally biased region" description="Polar residues" evidence="1">
    <location>
        <begin position="22"/>
        <end position="31"/>
    </location>
</feature>
<evidence type="ECO:0000256" key="1">
    <source>
        <dbReference type="SAM" id="MobiDB-lite"/>
    </source>
</evidence>
<dbReference type="EMBL" id="JBFOLJ010000113">
    <property type="protein sequence ID" value="KAL2455460.1"/>
    <property type="molecule type" value="Genomic_DNA"/>
</dbReference>
<feature type="compositionally biased region" description="Basic residues" evidence="1">
    <location>
        <begin position="9"/>
        <end position="21"/>
    </location>
</feature>
<gene>
    <name evidence="2" type="ORF">Fot_57511</name>
</gene>
<dbReference type="Proteomes" id="UP001604277">
    <property type="component" value="Unassembled WGS sequence"/>
</dbReference>
<comment type="caution">
    <text evidence="2">The sequence shown here is derived from an EMBL/GenBank/DDBJ whole genome shotgun (WGS) entry which is preliminary data.</text>
</comment>